<evidence type="ECO:0000313" key="2">
    <source>
        <dbReference type="EMBL" id="MBT2162988.1"/>
    </source>
</evidence>
<feature type="transmembrane region" description="Helical" evidence="1">
    <location>
        <begin position="36"/>
        <end position="54"/>
    </location>
</feature>
<name>A0ABS5WJ14_9FLAO</name>
<evidence type="ECO:0000256" key="1">
    <source>
        <dbReference type="SAM" id="Phobius"/>
    </source>
</evidence>
<feature type="transmembrane region" description="Helical" evidence="1">
    <location>
        <begin position="645"/>
        <end position="668"/>
    </location>
</feature>
<keyword evidence="3" id="KW-1185">Reference proteome</keyword>
<dbReference type="PANTHER" id="PTHR37947">
    <property type="entry name" value="BLL2462 PROTEIN"/>
    <property type="match status" value="1"/>
</dbReference>
<dbReference type="Gene3D" id="3.40.50.410">
    <property type="entry name" value="von Willebrand factor, type A domain"/>
    <property type="match status" value="1"/>
</dbReference>
<reference evidence="3" key="1">
    <citation type="submission" date="2023-07" db="EMBL/GenBank/DDBJ databases">
        <title>Zobellia barbeyronii sp. nov., a new marine flavobacterium, isolated from green and red algae.</title>
        <authorList>
            <person name="Nedashkovskaya O.I."/>
            <person name="Otstavnykh N."/>
            <person name="Zhukova N."/>
            <person name="Guzev K."/>
            <person name="Chausova V."/>
            <person name="Tekutyeva L."/>
            <person name="Mikhailov V."/>
            <person name="Isaeva M."/>
        </authorList>
    </citation>
    <scope>NUCLEOTIDE SEQUENCE [LARGE SCALE GENOMIC DNA]</scope>
    <source>
        <strain evidence="3">KMM 6746</strain>
    </source>
</reference>
<proteinExistence type="predicted"/>
<keyword evidence="1" id="KW-0472">Membrane</keyword>
<dbReference type="PANTHER" id="PTHR37947:SF1">
    <property type="entry name" value="BLL2462 PROTEIN"/>
    <property type="match status" value="1"/>
</dbReference>
<accession>A0ABS5WJ14</accession>
<dbReference type="InterPro" id="IPR036465">
    <property type="entry name" value="vWFA_dom_sf"/>
</dbReference>
<protein>
    <submittedName>
        <fullName evidence="2">VWA domain-containing protein</fullName>
    </submittedName>
</protein>
<dbReference type="EMBL" id="JACATN010000005">
    <property type="protein sequence ID" value="MBT2162988.1"/>
    <property type="molecule type" value="Genomic_DNA"/>
</dbReference>
<evidence type="ECO:0000313" key="3">
    <source>
        <dbReference type="Proteomes" id="UP000740413"/>
    </source>
</evidence>
<comment type="caution">
    <text evidence="2">The sequence shown here is derived from an EMBL/GenBank/DDBJ whole genome shotgun (WGS) entry which is preliminary data.</text>
</comment>
<gene>
    <name evidence="2" type="ORF">HW347_17095</name>
</gene>
<keyword evidence="1" id="KW-1133">Transmembrane helix</keyword>
<dbReference type="SUPFAM" id="SSF53300">
    <property type="entry name" value="vWA-like"/>
    <property type="match status" value="1"/>
</dbReference>
<keyword evidence="1" id="KW-0812">Transmembrane</keyword>
<feature type="transmembrane region" description="Helical" evidence="1">
    <location>
        <begin position="6"/>
        <end position="24"/>
    </location>
</feature>
<dbReference type="RefSeq" id="WP_214612968.1">
    <property type="nucleotide sequence ID" value="NZ_JACATN010000005.1"/>
</dbReference>
<sequence>MNTQTILFIILAAIVSLALVLFQYFYKNKRKGKLNIALAFLRFIAFFCGFLLLINPKFTKNEYTTEKANLIILTDNSSSVASSKQVIEKTIDDIGKSGELNERFSIQKYSFGASLKENDTLAFAEKNTNISKALSALREVYSATNSAIVLISDGNQTLGRDYDFQNEKQQFPVYPIAVGDTTRYEDVTISQINTNRYAFLKNKYPVEIYVSYTGKEDINVPVEVSLNGKTVYRQTVSFSSTNNSEVVNTLLDAKSVGTKNLQVTIGELKSERNKANNKKTVVVEVIDEKTNTALVSSLLHPDIGALKKSIESNGQRSVSIMRPNGNSKEWEDVDLFILYQPNASFKKLYDYIEKKQANTFTVTGPKTDWRFLNSSQKEYTKNSYNQEEEVFGVLNTGFSLFNSGDFSVDYFPPLQSSLGDIILNGKNDILLTQRIKGVNLKEPLLAVFEGNEKRDAVLFGENIWKWRMQAYRNTQSFKNFDDLIGKLVLYLATNKSRQRLTLDYENIYAGSNETRISATYFDKAFAFDANADIILKLKNSGTKSNTEVPMLLKGNYYEADLSNLSPGKYDFTVVVKKENLSKSGSFTILDFDVEKQFLATDNKKLQRLAQNTGGSLYYPNQKDDLIRNLLGDDHYLPTQKNKQNVVSLIDFKLLLGLMVFALALEWFLRKYNGLT</sequence>
<dbReference type="Proteomes" id="UP000740413">
    <property type="component" value="Unassembled WGS sequence"/>
</dbReference>
<organism evidence="2 3">
    <name type="scientific">Zobellia barbeyronii</name>
    <dbReference type="NCBI Taxonomy" id="2748009"/>
    <lineage>
        <taxon>Bacteria</taxon>
        <taxon>Pseudomonadati</taxon>
        <taxon>Bacteroidota</taxon>
        <taxon>Flavobacteriia</taxon>
        <taxon>Flavobacteriales</taxon>
        <taxon>Flavobacteriaceae</taxon>
        <taxon>Zobellia</taxon>
    </lineage>
</organism>